<feature type="transmembrane region" description="Helical" evidence="2">
    <location>
        <begin position="7"/>
        <end position="33"/>
    </location>
</feature>
<dbReference type="KEGG" id="asha:G8E00_04675"/>
<evidence type="ECO:0000256" key="2">
    <source>
        <dbReference type="SAM" id="Phobius"/>
    </source>
</evidence>
<sequence>MKKINKILLKLILGIGLTAIVLFLLMLAFGYLITQDGQYHRLQMDIEQSAVERDQLEQKYQQVLSEWKQTHTLGRETTYQNWLDQEEVLDSNSQIKDEFYSQSLADKNKIYRSKIVASPLRYVTEEMLYPLALPNECGTSCYMIGDSVLAVHGSLVFSAQLQDTWAYVFESGPTVVLYHPERGIKQSDFSNLILSYRNKFYISDQGVEIRGPDYYQTHSFIRITATQVMAEWRKSLNKTDKKTCKASFKDINQYCEQLTQCNTSQFNLNNILKNGTTEEGEERLKNFEAQLKIEALTHLPGLNQKQLLDQCSRHCNKQSIWYWSYKRDVCELTD</sequence>
<dbReference type="EMBL" id="CP049801">
    <property type="protein sequence ID" value="QIO05302.1"/>
    <property type="molecule type" value="Genomic_DNA"/>
</dbReference>
<dbReference type="RefSeq" id="WP_166222278.1">
    <property type="nucleotide sequence ID" value="NZ_CP049801.1"/>
</dbReference>
<accession>A0A6G8RTP2</accession>
<keyword evidence="1" id="KW-0175">Coiled coil</keyword>
<name>A0A6G8RTP2_9GAMM</name>
<dbReference type="AlphaFoldDB" id="A0A6G8RTP2"/>
<keyword evidence="2" id="KW-0812">Transmembrane</keyword>
<feature type="coiled-coil region" evidence="1">
    <location>
        <begin position="39"/>
        <end position="66"/>
    </location>
</feature>
<evidence type="ECO:0000313" key="4">
    <source>
        <dbReference type="Proteomes" id="UP000502297"/>
    </source>
</evidence>
<proteinExistence type="predicted"/>
<dbReference type="Proteomes" id="UP000502297">
    <property type="component" value="Chromosome"/>
</dbReference>
<protein>
    <submittedName>
        <fullName evidence="3">Uncharacterized protein</fullName>
    </submittedName>
</protein>
<keyword evidence="2" id="KW-1133">Transmembrane helix</keyword>
<reference evidence="3 4" key="1">
    <citation type="submission" date="2020-03" db="EMBL/GenBank/DDBJ databases">
        <authorList>
            <person name="Zhu W."/>
        </authorList>
    </citation>
    <scope>NUCLEOTIDE SEQUENCE [LARGE SCALE GENOMIC DNA]</scope>
    <source>
        <strain evidence="3 4">323-1</strain>
    </source>
</reference>
<organism evidence="3 4">
    <name type="scientific">Acinetobacter shaoyimingii</name>
    <dbReference type="NCBI Taxonomy" id="2715164"/>
    <lineage>
        <taxon>Bacteria</taxon>
        <taxon>Pseudomonadati</taxon>
        <taxon>Pseudomonadota</taxon>
        <taxon>Gammaproteobacteria</taxon>
        <taxon>Moraxellales</taxon>
        <taxon>Moraxellaceae</taxon>
        <taxon>Acinetobacter</taxon>
    </lineage>
</organism>
<keyword evidence="2" id="KW-0472">Membrane</keyword>
<keyword evidence="4" id="KW-1185">Reference proteome</keyword>
<gene>
    <name evidence="3" type="ORF">G8E00_04675</name>
</gene>
<evidence type="ECO:0000256" key="1">
    <source>
        <dbReference type="SAM" id="Coils"/>
    </source>
</evidence>
<evidence type="ECO:0000313" key="3">
    <source>
        <dbReference type="EMBL" id="QIO05302.1"/>
    </source>
</evidence>